<dbReference type="PROSITE" id="PS50853">
    <property type="entry name" value="FN3"/>
    <property type="match status" value="1"/>
</dbReference>
<dbReference type="GO" id="GO:0043065">
    <property type="term" value="P:positive regulation of apoptotic process"/>
    <property type="evidence" value="ECO:0007669"/>
    <property type="project" value="TreeGrafter"/>
</dbReference>
<name>A0A7R9BW17_9CRUS</name>
<keyword evidence="1" id="KW-0723">Serine/threonine-protein kinase</keyword>
<dbReference type="GO" id="GO:0004674">
    <property type="term" value="F:protein serine/threonine kinase activity"/>
    <property type="evidence" value="ECO:0007669"/>
    <property type="project" value="UniProtKB-KW"/>
</dbReference>
<dbReference type="Pfam" id="PF00069">
    <property type="entry name" value="Pkinase"/>
    <property type="match status" value="1"/>
</dbReference>
<sequence>DGNSPIICYGLQYRQADQVEWQEVAMNIDHEFFCMRNLIPVTSYEFRLLAQNAFGWSPPGLTSGIFTTKAEGAPKVKVSRAMKHLQLLTEKGFEIEDENKRPPLDYSIEENPVPFSEGDPKEKYHFIAELDRAESYPEFLGIRITILSLPQIFDAVQYLHWKGMVHLDIQPDNVVMASIRRLDVRLVDFGNAQQVTRQGLPVETLGSLEYMAPEVLSKEDITPQADVWSIGVLAYILLSGVSPFRGATDQETRTNINFARYRFEHLYREITQEASRFLMLIFKRHAVKRPDVEECLEHRWLQCTEYMIKKRERAVFNSKQLKNFSDDYHTDRVRRGGSVGDELLNMLGLGLGRAENVAFDTSTTF</sequence>
<keyword evidence="9" id="KW-1185">Reference proteome</keyword>
<dbReference type="InterPro" id="IPR013783">
    <property type="entry name" value="Ig-like_fold"/>
</dbReference>
<dbReference type="InterPro" id="IPR000719">
    <property type="entry name" value="Prot_kinase_dom"/>
</dbReference>
<dbReference type="CDD" id="cd00063">
    <property type="entry name" value="FN3"/>
    <property type="match status" value="1"/>
</dbReference>
<dbReference type="PANTHER" id="PTHR24342">
    <property type="entry name" value="SERINE/THREONINE-PROTEIN KINASE 17"/>
    <property type="match status" value="1"/>
</dbReference>
<dbReference type="GO" id="GO:0005524">
    <property type="term" value="F:ATP binding"/>
    <property type="evidence" value="ECO:0007669"/>
    <property type="project" value="UniProtKB-KW"/>
</dbReference>
<evidence type="ECO:0000259" key="7">
    <source>
        <dbReference type="PROSITE" id="PS50853"/>
    </source>
</evidence>
<keyword evidence="3" id="KW-0547">Nucleotide-binding</keyword>
<dbReference type="GO" id="GO:0035556">
    <property type="term" value="P:intracellular signal transduction"/>
    <property type="evidence" value="ECO:0007669"/>
    <property type="project" value="TreeGrafter"/>
</dbReference>
<evidence type="ECO:0000313" key="8">
    <source>
        <dbReference type="EMBL" id="CAD7282689.1"/>
    </source>
</evidence>
<evidence type="ECO:0000256" key="1">
    <source>
        <dbReference type="ARBA" id="ARBA00022527"/>
    </source>
</evidence>
<feature type="non-terminal residue" evidence="8">
    <location>
        <position position="1"/>
    </location>
</feature>
<evidence type="ECO:0000256" key="4">
    <source>
        <dbReference type="ARBA" id="ARBA00022777"/>
    </source>
</evidence>
<keyword evidence="5" id="KW-0067">ATP-binding</keyword>
<feature type="domain" description="Protein kinase" evidence="6">
    <location>
        <begin position="1"/>
        <end position="301"/>
    </location>
</feature>
<dbReference type="InterPro" id="IPR036116">
    <property type="entry name" value="FN3_sf"/>
</dbReference>
<keyword evidence="2" id="KW-0808">Transferase</keyword>
<organism evidence="8">
    <name type="scientific">Notodromas monacha</name>
    <dbReference type="NCBI Taxonomy" id="399045"/>
    <lineage>
        <taxon>Eukaryota</taxon>
        <taxon>Metazoa</taxon>
        <taxon>Ecdysozoa</taxon>
        <taxon>Arthropoda</taxon>
        <taxon>Crustacea</taxon>
        <taxon>Oligostraca</taxon>
        <taxon>Ostracoda</taxon>
        <taxon>Podocopa</taxon>
        <taxon>Podocopida</taxon>
        <taxon>Cypridocopina</taxon>
        <taxon>Cypridoidea</taxon>
        <taxon>Cyprididae</taxon>
        <taxon>Notodromas</taxon>
    </lineage>
</organism>
<dbReference type="SMART" id="SM00220">
    <property type="entry name" value="S_TKc"/>
    <property type="match status" value="1"/>
</dbReference>
<protein>
    <recommendedName>
        <fullName evidence="10">Protein kinase domain-containing protein</fullName>
    </recommendedName>
</protein>
<keyword evidence="4" id="KW-0418">Kinase</keyword>
<feature type="domain" description="Fibronectin type-III" evidence="7">
    <location>
        <begin position="1"/>
        <end position="71"/>
    </location>
</feature>
<dbReference type="InterPro" id="IPR003961">
    <property type="entry name" value="FN3_dom"/>
</dbReference>
<gene>
    <name evidence="8" type="ORF">NMOB1V02_LOCUS10310</name>
</gene>
<evidence type="ECO:0000259" key="6">
    <source>
        <dbReference type="PROSITE" id="PS50011"/>
    </source>
</evidence>
<dbReference type="EMBL" id="OA886216">
    <property type="protein sequence ID" value="CAD7282689.1"/>
    <property type="molecule type" value="Genomic_DNA"/>
</dbReference>
<dbReference type="Proteomes" id="UP000678499">
    <property type="component" value="Unassembled WGS sequence"/>
</dbReference>
<dbReference type="PANTHER" id="PTHR24342:SF21">
    <property type="entry name" value="TRIO RHO GUANINE NUCLEOTIDE EXCHANGE FACTOR"/>
    <property type="match status" value="1"/>
</dbReference>
<dbReference type="SUPFAM" id="SSF49265">
    <property type="entry name" value="Fibronectin type III"/>
    <property type="match status" value="1"/>
</dbReference>
<dbReference type="Gene3D" id="2.60.40.10">
    <property type="entry name" value="Immunoglobulins"/>
    <property type="match status" value="1"/>
</dbReference>
<dbReference type="OrthoDB" id="6371610at2759"/>
<evidence type="ECO:0000256" key="3">
    <source>
        <dbReference type="ARBA" id="ARBA00022741"/>
    </source>
</evidence>
<dbReference type="Gene3D" id="1.10.510.10">
    <property type="entry name" value="Transferase(Phosphotransferase) domain 1"/>
    <property type="match status" value="1"/>
</dbReference>
<reference evidence="8" key="1">
    <citation type="submission" date="2020-11" db="EMBL/GenBank/DDBJ databases">
        <authorList>
            <person name="Tran Van P."/>
        </authorList>
    </citation>
    <scope>NUCLEOTIDE SEQUENCE</scope>
</reference>
<evidence type="ECO:0000313" key="9">
    <source>
        <dbReference type="Proteomes" id="UP000678499"/>
    </source>
</evidence>
<dbReference type="EMBL" id="CAJPEX010004179">
    <property type="protein sequence ID" value="CAG0922841.1"/>
    <property type="molecule type" value="Genomic_DNA"/>
</dbReference>
<proteinExistence type="predicted"/>
<dbReference type="PROSITE" id="PS50011">
    <property type="entry name" value="PROTEIN_KINASE_DOM"/>
    <property type="match status" value="1"/>
</dbReference>
<evidence type="ECO:0000256" key="5">
    <source>
        <dbReference type="ARBA" id="ARBA00022840"/>
    </source>
</evidence>
<accession>A0A7R9BW17</accession>
<dbReference type="InterPro" id="IPR011009">
    <property type="entry name" value="Kinase-like_dom_sf"/>
</dbReference>
<evidence type="ECO:0000256" key="2">
    <source>
        <dbReference type="ARBA" id="ARBA00022679"/>
    </source>
</evidence>
<dbReference type="AlphaFoldDB" id="A0A7R9BW17"/>
<dbReference type="SUPFAM" id="SSF56112">
    <property type="entry name" value="Protein kinase-like (PK-like)"/>
    <property type="match status" value="1"/>
</dbReference>
<evidence type="ECO:0008006" key="10">
    <source>
        <dbReference type="Google" id="ProtNLM"/>
    </source>
</evidence>
<dbReference type="GO" id="GO:0005634">
    <property type="term" value="C:nucleus"/>
    <property type="evidence" value="ECO:0007669"/>
    <property type="project" value="TreeGrafter"/>
</dbReference>